<sequence>GVFLVAELFEKAAAARPELSLHLAGPVVEPAVSERIASLQRQFPGRVEHVGPVYGEDKNSFYSRIDAFLFPTLYAKEAQPVVIFEALAAGAPVIANARGCIGEMVFGARGVVVDDPKDYVPQAMRTLSAWRTSGRTGMRDAWHCSGSSDCNKRPRGP</sequence>
<dbReference type="Gene3D" id="3.40.50.2000">
    <property type="entry name" value="Glycogen Phosphorylase B"/>
    <property type="match status" value="1"/>
</dbReference>
<name>A0A060C2Z8_9PROT</name>
<dbReference type="EMBL" id="KF123734">
    <property type="protein sequence ID" value="AIA91043.1"/>
    <property type="molecule type" value="Genomic_DNA"/>
</dbReference>
<organism evidence="1">
    <name type="scientific">uncultured Azospirillum sp</name>
    <dbReference type="NCBI Taxonomy" id="114712"/>
    <lineage>
        <taxon>Bacteria</taxon>
        <taxon>Pseudomonadati</taxon>
        <taxon>Pseudomonadota</taxon>
        <taxon>Alphaproteobacteria</taxon>
        <taxon>Rhodospirillales</taxon>
        <taxon>Azospirillaceae</taxon>
        <taxon>Azospirillum</taxon>
        <taxon>environmental samples</taxon>
    </lineage>
</organism>
<feature type="non-terminal residue" evidence="1">
    <location>
        <position position="1"/>
    </location>
</feature>
<feature type="non-terminal residue" evidence="1">
    <location>
        <position position="157"/>
    </location>
</feature>
<reference evidence="1" key="1">
    <citation type="journal article" date="2013" name="Environ. Microbiol.">
        <title>Seasonally variable intestinal metagenomes of the red palm weevil (Rhynchophorus ferrugineus).</title>
        <authorList>
            <person name="Jia S."/>
            <person name="Zhang X."/>
            <person name="Zhang G."/>
            <person name="Yin A."/>
            <person name="Zhang S."/>
            <person name="Li F."/>
            <person name="Wang L."/>
            <person name="Zhao D."/>
            <person name="Yun Q."/>
            <person name="Tala"/>
            <person name="Wang J."/>
            <person name="Sun G."/>
            <person name="Baabdullah M."/>
            <person name="Yu X."/>
            <person name="Hu S."/>
            <person name="Al-Mssallem I.S."/>
            <person name="Yu J."/>
        </authorList>
    </citation>
    <scope>NUCLEOTIDE SEQUENCE</scope>
</reference>
<accession>A0A060C2Z8</accession>
<dbReference type="AlphaFoldDB" id="A0A060C2Z8"/>
<evidence type="ECO:0000313" key="1">
    <source>
        <dbReference type="EMBL" id="AIA91043.1"/>
    </source>
</evidence>
<protein>
    <submittedName>
        <fullName evidence="1">Glycos_transf_1</fullName>
    </submittedName>
</protein>
<proteinExistence type="predicted"/>
<dbReference type="SUPFAM" id="SSF53756">
    <property type="entry name" value="UDP-Glycosyltransferase/glycogen phosphorylase"/>
    <property type="match status" value="1"/>
</dbReference>
<dbReference type="Pfam" id="PF13692">
    <property type="entry name" value="Glyco_trans_1_4"/>
    <property type="match status" value="1"/>
</dbReference>